<organism evidence="9 10">
    <name type="scientific">Littorina saxatilis</name>
    <dbReference type="NCBI Taxonomy" id="31220"/>
    <lineage>
        <taxon>Eukaryota</taxon>
        <taxon>Metazoa</taxon>
        <taxon>Spiralia</taxon>
        <taxon>Lophotrochozoa</taxon>
        <taxon>Mollusca</taxon>
        <taxon>Gastropoda</taxon>
        <taxon>Caenogastropoda</taxon>
        <taxon>Littorinimorpha</taxon>
        <taxon>Littorinoidea</taxon>
        <taxon>Littorinidae</taxon>
        <taxon>Littorina</taxon>
    </lineage>
</organism>
<dbReference type="PANTHER" id="PTHR11662">
    <property type="entry name" value="SOLUTE CARRIER FAMILY 17"/>
    <property type="match status" value="1"/>
</dbReference>
<dbReference type="GO" id="GO:0015293">
    <property type="term" value="F:symporter activity"/>
    <property type="evidence" value="ECO:0007669"/>
    <property type="project" value="UniProtKB-KW"/>
</dbReference>
<evidence type="ECO:0000313" key="9">
    <source>
        <dbReference type="EMBL" id="KAK7093231.1"/>
    </source>
</evidence>
<gene>
    <name evidence="9" type="ORF">V1264_007021</name>
</gene>
<accession>A0AAN9AUJ9</accession>
<evidence type="ECO:0000256" key="4">
    <source>
        <dbReference type="ARBA" id="ARBA00022847"/>
    </source>
</evidence>
<dbReference type="Pfam" id="PF07690">
    <property type="entry name" value="MFS_1"/>
    <property type="match status" value="1"/>
</dbReference>
<dbReference type="Gene3D" id="1.20.1250.20">
    <property type="entry name" value="MFS general substrate transporter like domains"/>
    <property type="match status" value="1"/>
</dbReference>
<keyword evidence="2" id="KW-0813">Transport</keyword>
<dbReference type="GO" id="GO:0006820">
    <property type="term" value="P:monoatomic anion transport"/>
    <property type="evidence" value="ECO:0007669"/>
    <property type="project" value="TreeGrafter"/>
</dbReference>
<feature type="transmembrane region" description="Helical" evidence="8">
    <location>
        <begin position="211"/>
        <end position="232"/>
    </location>
</feature>
<comment type="subcellular location">
    <subcellularLocation>
        <location evidence="1">Membrane</location>
        <topology evidence="1">Multi-pass membrane protein</topology>
    </subcellularLocation>
</comment>
<dbReference type="InterPro" id="IPR050382">
    <property type="entry name" value="MFS_Na/Anion_cotransporter"/>
</dbReference>
<evidence type="ECO:0000256" key="8">
    <source>
        <dbReference type="SAM" id="Phobius"/>
    </source>
</evidence>
<keyword evidence="10" id="KW-1185">Reference proteome</keyword>
<evidence type="ECO:0000313" key="10">
    <source>
        <dbReference type="Proteomes" id="UP001374579"/>
    </source>
</evidence>
<feature type="transmembrane region" description="Helical" evidence="8">
    <location>
        <begin position="83"/>
        <end position="102"/>
    </location>
</feature>
<dbReference type="SUPFAM" id="SSF103473">
    <property type="entry name" value="MFS general substrate transporter"/>
    <property type="match status" value="1"/>
</dbReference>
<evidence type="ECO:0000256" key="6">
    <source>
        <dbReference type="ARBA" id="ARBA00023136"/>
    </source>
</evidence>
<protein>
    <submittedName>
        <fullName evidence="9">Uncharacterized protein</fullName>
    </submittedName>
</protein>
<keyword evidence="4" id="KW-0769">Symport</keyword>
<dbReference type="GO" id="GO:0016020">
    <property type="term" value="C:membrane"/>
    <property type="evidence" value="ECO:0007669"/>
    <property type="project" value="UniProtKB-SubCell"/>
</dbReference>
<name>A0AAN9AUJ9_9CAEN</name>
<evidence type="ECO:0000256" key="1">
    <source>
        <dbReference type="ARBA" id="ARBA00004141"/>
    </source>
</evidence>
<keyword evidence="6 8" id="KW-0472">Membrane</keyword>
<reference evidence="9 10" key="1">
    <citation type="submission" date="2024-02" db="EMBL/GenBank/DDBJ databases">
        <title>Chromosome-scale genome assembly of the rough periwinkle Littorina saxatilis.</title>
        <authorList>
            <person name="De Jode A."/>
            <person name="Faria R."/>
            <person name="Formenti G."/>
            <person name="Sims Y."/>
            <person name="Smith T.P."/>
            <person name="Tracey A."/>
            <person name="Wood J.M.D."/>
            <person name="Zagrodzka Z.B."/>
            <person name="Johannesson K."/>
            <person name="Butlin R.K."/>
            <person name="Leder E.H."/>
        </authorList>
    </citation>
    <scope>NUCLEOTIDE SEQUENCE [LARGE SCALE GENOMIC DNA]</scope>
    <source>
        <strain evidence="9">Snail1</strain>
        <tissue evidence="9">Muscle</tissue>
    </source>
</reference>
<feature type="transmembrane region" description="Helical" evidence="8">
    <location>
        <begin position="145"/>
        <end position="163"/>
    </location>
</feature>
<dbReference type="PANTHER" id="PTHR11662:SF399">
    <property type="entry name" value="FI19708P1-RELATED"/>
    <property type="match status" value="1"/>
</dbReference>
<evidence type="ECO:0000256" key="2">
    <source>
        <dbReference type="ARBA" id="ARBA00022448"/>
    </source>
</evidence>
<keyword evidence="3 8" id="KW-0812">Transmembrane</keyword>
<feature type="region of interest" description="Disordered" evidence="7">
    <location>
        <begin position="307"/>
        <end position="326"/>
    </location>
</feature>
<dbReference type="AlphaFoldDB" id="A0AAN9AUJ9"/>
<evidence type="ECO:0000256" key="7">
    <source>
        <dbReference type="SAM" id="MobiDB-lite"/>
    </source>
</evidence>
<keyword evidence="5 8" id="KW-1133">Transmembrane helix</keyword>
<dbReference type="InterPro" id="IPR036259">
    <property type="entry name" value="MFS_trans_sf"/>
</dbReference>
<proteinExistence type="predicted"/>
<dbReference type="FunFam" id="1.20.1250.20:FF:000003">
    <property type="entry name" value="Solute carrier family 17 member 3"/>
    <property type="match status" value="1"/>
</dbReference>
<comment type="caution">
    <text evidence="9">The sequence shown here is derived from an EMBL/GenBank/DDBJ whole genome shotgun (WGS) entry which is preliminary data.</text>
</comment>
<evidence type="ECO:0000256" key="5">
    <source>
        <dbReference type="ARBA" id="ARBA00022989"/>
    </source>
</evidence>
<feature type="transmembrane region" description="Helical" evidence="8">
    <location>
        <begin position="44"/>
        <end position="63"/>
    </location>
</feature>
<evidence type="ECO:0000256" key="3">
    <source>
        <dbReference type="ARBA" id="ARBA00022692"/>
    </source>
</evidence>
<feature type="transmembrane region" description="Helical" evidence="8">
    <location>
        <begin position="175"/>
        <end position="199"/>
    </location>
</feature>
<dbReference type="InterPro" id="IPR011701">
    <property type="entry name" value="MFS"/>
</dbReference>
<dbReference type="EMBL" id="JBAMIC010000019">
    <property type="protein sequence ID" value="KAK7093231.1"/>
    <property type="molecule type" value="Genomic_DNA"/>
</dbReference>
<dbReference type="Proteomes" id="UP001374579">
    <property type="component" value="Unassembled WGS sequence"/>
</dbReference>
<sequence>MSPRERHYIEHAVSQAGGHGHKDTNDNSPLTTSIPLRAILRSPAVWAIAVAQIGSDWLYYLLITVMPNFMEEVMHMSHTTITLLTGLPLLAIIPSIYVAGSLSDFLRRKNIMSTTAVRKTGDFLCKIFPGAILICLSHLGPGDVVWFVVLYVLACCLLAFIYTSWITNPVDLSPAYTGFITSLCETASMWIAIVVPIIVENITSDKLVSQWQLVFYITGGLQVVTFLFYLAFGSSLLQPWGRPDSAPHGDVITTTENTDDDYLAGGSYVRRKKLRRSLSCPYSSDGEIGRLRTYRAPRSVLSDTEEDNTTSWFNAPGKSKPSHVNNFSQAPVYNSVYYTTSSTSASEERHKPLTSNTDTSYVTMYGSASAYDTAEDEDLYESMDLDRTPLLANGCPRPTAKNAVYENVLVGPAINDSHDAKAK</sequence>